<evidence type="ECO:0000256" key="3">
    <source>
        <dbReference type="SAM" id="Coils"/>
    </source>
</evidence>
<evidence type="ECO:0000313" key="6">
    <source>
        <dbReference type="Ensembl" id="ENSLCAP00010023735.1"/>
    </source>
</evidence>
<proteinExistence type="inferred from homology"/>
<evidence type="ECO:0000256" key="2">
    <source>
        <dbReference type="RuleBase" id="RU369063"/>
    </source>
</evidence>
<dbReference type="Proteomes" id="UP000314980">
    <property type="component" value="Unassembled WGS sequence"/>
</dbReference>
<comment type="similarity">
    <text evidence="1 2">Belongs to the SCC3 family.</text>
</comment>
<dbReference type="GO" id="GO:0003682">
    <property type="term" value="F:chromatin binding"/>
    <property type="evidence" value="ECO:0007669"/>
    <property type="project" value="TreeGrafter"/>
</dbReference>
<reference evidence="6" key="2">
    <citation type="submission" date="2025-08" db="UniProtKB">
        <authorList>
            <consortium name="Ensembl"/>
        </authorList>
    </citation>
    <scope>IDENTIFICATION</scope>
</reference>
<keyword evidence="2" id="KW-0539">Nucleus</keyword>
<reference evidence="7" key="1">
    <citation type="submission" date="2015-09" db="EMBL/GenBank/DDBJ databases">
        <authorList>
            <person name="Sai Rama Sridatta P."/>
        </authorList>
    </citation>
    <scope>NUCLEOTIDE SEQUENCE [LARGE SCALE GENOMIC DNA]</scope>
</reference>
<dbReference type="SUPFAM" id="SSF48371">
    <property type="entry name" value="ARM repeat"/>
    <property type="match status" value="1"/>
</dbReference>
<evidence type="ECO:0000313" key="7">
    <source>
        <dbReference type="Proteomes" id="UP000314980"/>
    </source>
</evidence>
<evidence type="ECO:0000259" key="5">
    <source>
        <dbReference type="PROSITE" id="PS51425"/>
    </source>
</evidence>
<dbReference type="PROSITE" id="PS51425">
    <property type="entry name" value="SCD"/>
    <property type="match status" value="1"/>
</dbReference>
<feature type="compositionally biased region" description="Basic and acidic residues" evidence="4">
    <location>
        <begin position="32"/>
        <end position="43"/>
    </location>
</feature>
<comment type="function">
    <text evidence="2">Component of cohesin complex, a complex required for the cohesion of sister chromatids after DNA replication. The cohesin complex apparently forms a large proteinaceous ring within which sister chromatids can be trapped. At anaphase, the complex is cleaved and dissociates from chromatin, allowing sister chromatids to segregate.</text>
</comment>
<evidence type="ECO:0000256" key="4">
    <source>
        <dbReference type="SAM" id="MobiDB-lite"/>
    </source>
</evidence>
<keyword evidence="7" id="KW-1185">Reference proteome</keyword>
<feature type="domain" description="SCD" evidence="5">
    <location>
        <begin position="322"/>
        <end position="407"/>
    </location>
</feature>
<dbReference type="GO" id="GO:0000775">
    <property type="term" value="C:chromosome, centromeric region"/>
    <property type="evidence" value="ECO:0007669"/>
    <property type="project" value="UniProtKB-SubCell"/>
</dbReference>
<keyword evidence="2" id="KW-0131">Cell cycle</keyword>
<keyword evidence="3" id="KW-0175">Coiled coil</keyword>
<dbReference type="PANTHER" id="PTHR11199:SF2">
    <property type="entry name" value="COHESIN SUBUNIT SA"/>
    <property type="match status" value="1"/>
</dbReference>
<feature type="coiled-coil region" evidence="3">
    <location>
        <begin position="286"/>
        <end position="313"/>
    </location>
</feature>
<keyword evidence="2" id="KW-0132">Cell division</keyword>
<dbReference type="Pfam" id="PF08514">
    <property type="entry name" value="STAG"/>
    <property type="match status" value="1"/>
</dbReference>
<dbReference type="GO" id="GO:0000785">
    <property type="term" value="C:chromatin"/>
    <property type="evidence" value="ECO:0007669"/>
    <property type="project" value="UniProtKB-UniRule"/>
</dbReference>
<keyword evidence="2" id="KW-0159">Chromosome partition</keyword>
<dbReference type="InterPro" id="IPR013721">
    <property type="entry name" value="STAG"/>
</dbReference>
<keyword evidence="2" id="KW-0158">Chromosome</keyword>
<dbReference type="InterPro" id="IPR020839">
    <property type="entry name" value="SCD"/>
</dbReference>
<dbReference type="GO" id="GO:0008278">
    <property type="term" value="C:cohesin complex"/>
    <property type="evidence" value="ECO:0007669"/>
    <property type="project" value="UniProtKB-UniRule"/>
</dbReference>
<feature type="region of interest" description="Disordered" evidence="4">
    <location>
        <begin position="1"/>
        <end position="79"/>
    </location>
</feature>
<feature type="compositionally biased region" description="Basic residues" evidence="4">
    <location>
        <begin position="44"/>
        <end position="53"/>
    </location>
</feature>
<dbReference type="Pfam" id="PF21581">
    <property type="entry name" value="SCD"/>
    <property type="match status" value="1"/>
</dbReference>
<dbReference type="AlphaFoldDB" id="A0A4W6DF40"/>
<sequence>MIPEPTAAAASRPSEQKKNSHDEANSSGAVNHSEDESGNENRRKSVRRRKRAHKGSENVKRKSARASCSSVGRAGGSHGKRRHVEAVTLFEVITMGRSAMQAVIDDWVEAYAADRDSSLLDLISFFIQCSGCKGVVTAEMCQSKEDGDVMSKMVEELDEVAGLQYKKFLAFPWILTVTWPMDTDSVEYPLIQPGPYGRWFHSEFCDFVSVLVAQCQHSVIFDAYLMNTLISLLTELSNSYVRAFRHTCTLAAVKLLSALVGVALSLSVGIENSEKLYKVQRTKTVRQRSTLQLERIQKKITELQERKVEIESMMDVIFKGVFLKRYRDVLPEIRSICMEELGLWMKLYSSAFLNDSYLKYMGWMMHDKVPDVRLKCVLSLQGLYGDPLLLPKLDLFTSRFKDRMISMTLDKDNEVAVQTMRLLVLISKTSDDVLSPEDYKQLLQFVYSSQRPLAATAGELLFSRLLVTVAPATDTQDEINEEEAHRQQASARLKALLHFYQESELHKHVVYLVDSLWDCGGALLKDWATLTSILLQDPSPHSPGLTLAEQAVLVEIVVASVRQASEGPALAGRSGAKKVVSAREKKVQIDDCAKLTEHFLAVLPKLLSKVFDPHMIVTVVFNFVLCAEQSDACALQYLSFLFCDMGAVLDLHSGPAVLEAAARTYLSLCGEDTTWCSTARAARDSLVQAWVDRLTVLLEGSLRVRRAVTLCGQKYHSAGDVCLCAAHTCFPPCCCSCHDLSRWSLFELLSPLLSVESSQGGAPPEEKAVAQRLQLRLFCERSHRCLSHSDHTVRQQAFLGVCDVLTAHSYQLHVWDPTSFGPLLYTPSPKLQRALLTFVCTQVFVGPDFSENSEVERLEDLHKRRNLLAAFCKLIVHGVLEMSMAAEVFMYYMKYYNDFGDIIKETMYRTRQIDKIESARTLVLCLQQLFVRLKKEQESGGRAHPGVQTFTSIKELARRFALTFGDLFKFRECVVMIHRNGIEFVFQEFSQTPETPTPPYLSYLTILSEFSSKLLKPDKKTVFSYLQKHTAEHIIDLREECWQPLIYYRASLLAAAEGEDAVSYVSSDRKPYLPNRSPFSKQKLEGTCTTQHSQAYPYCHQGPATPCGSVLSTSNEVDDDAVEIEL</sequence>
<dbReference type="InterPro" id="IPR039662">
    <property type="entry name" value="Cohesin_Scc3/SA"/>
</dbReference>
<accession>A0A4W6DF40</accession>
<dbReference type="Ensembl" id="ENSLCAT00010024254.1">
    <property type="protein sequence ID" value="ENSLCAP00010023735.1"/>
    <property type="gene ID" value="ENSLCAG00010011147.1"/>
</dbReference>
<dbReference type="InterPro" id="IPR056396">
    <property type="entry name" value="HEAT_SCC3-SA"/>
</dbReference>
<dbReference type="GO" id="GO:0005634">
    <property type="term" value="C:nucleus"/>
    <property type="evidence" value="ECO:0007669"/>
    <property type="project" value="UniProtKB-SubCell"/>
</dbReference>
<protein>
    <recommendedName>
        <fullName evidence="2">Cohesin subunit SA</fullName>
    </recommendedName>
    <alternativeName>
        <fullName evidence="2">SCC3 homolog</fullName>
    </alternativeName>
    <alternativeName>
        <fullName evidence="2">Stromal antigen</fullName>
    </alternativeName>
</protein>
<reference evidence="6" key="3">
    <citation type="submission" date="2025-09" db="UniProtKB">
        <authorList>
            <consortium name="Ensembl"/>
        </authorList>
    </citation>
    <scope>IDENTIFICATION</scope>
</reference>
<dbReference type="GO" id="GO:0051301">
    <property type="term" value="P:cell division"/>
    <property type="evidence" value="ECO:0007669"/>
    <property type="project" value="UniProtKB-UniRule"/>
</dbReference>
<name>A0A4W6DF40_LATCA</name>
<comment type="subcellular location">
    <subcellularLocation>
        <location evidence="2">Nucleus</location>
    </subcellularLocation>
    <subcellularLocation>
        <location evidence="2">Chromosome</location>
    </subcellularLocation>
    <subcellularLocation>
        <location evidence="2">Chromosome</location>
        <location evidence="2">Centromere</location>
    </subcellularLocation>
</comment>
<evidence type="ECO:0000256" key="1">
    <source>
        <dbReference type="ARBA" id="ARBA00005486"/>
    </source>
</evidence>
<organism evidence="6 7">
    <name type="scientific">Lates calcarifer</name>
    <name type="common">Barramundi</name>
    <name type="synonym">Holocentrus calcarifer</name>
    <dbReference type="NCBI Taxonomy" id="8187"/>
    <lineage>
        <taxon>Eukaryota</taxon>
        <taxon>Metazoa</taxon>
        <taxon>Chordata</taxon>
        <taxon>Craniata</taxon>
        <taxon>Vertebrata</taxon>
        <taxon>Euteleostomi</taxon>
        <taxon>Actinopterygii</taxon>
        <taxon>Neopterygii</taxon>
        <taxon>Teleostei</taxon>
        <taxon>Neoteleostei</taxon>
        <taxon>Acanthomorphata</taxon>
        <taxon>Carangaria</taxon>
        <taxon>Carangaria incertae sedis</taxon>
        <taxon>Centropomidae</taxon>
        <taxon>Lates</taxon>
    </lineage>
</organism>
<dbReference type="GeneTree" id="ENSGT00950000182972"/>
<comment type="subunit">
    <text evidence="2">Part of the cohesin complex which is composed of a heterodimer between a SMC1 protein (SMC1A or SMC1B) and SMC3, which are attached via their hinge domain, and RAD21 which link them at their heads, and one STAG protein.</text>
</comment>
<dbReference type="GO" id="GO:0007059">
    <property type="term" value="P:chromosome segregation"/>
    <property type="evidence" value="ECO:0007669"/>
    <property type="project" value="UniProtKB-KW"/>
</dbReference>
<dbReference type="GO" id="GO:0007062">
    <property type="term" value="P:sister chromatid cohesion"/>
    <property type="evidence" value="ECO:0007669"/>
    <property type="project" value="UniProtKB-UniRule"/>
</dbReference>
<dbReference type="Pfam" id="PF24571">
    <property type="entry name" value="HEAT_SCC3-SA"/>
    <property type="match status" value="1"/>
</dbReference>
<feature type="compositionally biased region" description="Basic and acidic residues" evidence="4">
    <location>
        <begin position="14"/>
        <end position="24"/>
    </location>
</feature>
<dbReference type="PANTHER" id="PTHR11199">
    <property type="entry name" value="STROMAL ANTIGEN"/>
    <property type="match status" value="1"/>
</dbReference>
<gene>
    <name evidence="6" type="primary">si:ch211-269e2.1</name>
</gene>
<dbReference type="InterPro" id="IPR016024">
    <property type="entry name" value="ARM-type_fold"/>
</dbReference>